<evidence type="ECO:0000313" key="3">
    <source>
        <dbReference type="Proteomes" id="UP001064971"/>
    </source>
</evidence>
<sequence>MSLGSPVAAPNEREHWFMRETPVPLRGKPRNGRGCLKGEKNVYNNENPSIRRVARQRG</sequence>
<keyword evidence="3" id="KW-1185">Reference proteome</keyword>
<proteinExistence type="predicted"/>
<name>A0ABM8AFZ0_9DEIO</name>
<feature type="region of interest" description="Disordered" evidence="1">
    <location>
        <begin position="23"/>
        <end position="58"/>
    </location>
</feature>
<reference evidence="2" key="1">
    <citation type="submission" date="2022-07" db="EMBL/GenBank/DDBJ databases">
        <title>Complete Genome Sequence of the Radioresistant Bacterium Deinococcus aetherius ST0316, Isolated from the Air Dust collected in Lower Stratosphere above Japan.</title>
        <authorList>
            <person name="Satoh K."/>
            <person name="Hagiwara K."/>
            <person name="Katsumata K."/>
            <person name="Kubo A."/>
            <person name="Yokobori S."/>
            <person name="Yamagishi A."/>
            <person name="Oono Y."/>
            <person name="Narumi I."/>
        </authorList>
    </citation>
    <scope>NUCLEOTIDE SEQUENCE</scope>
    <source>
        <strain evidence="2">ST0316</strain>
    </source>
</reference>
<evidence type="ECO:0000256" key="1">
    <source>
        <dbReference type="SAM" id="MobiDB-lite"/>
    </source>
</evidence>
<organism evidence="2 3">
    <name type="scientific">Deinococcus aetherius</name>
    <dbReference type="NCBI Taxonomy" id="200252"/>
    <lineage>
        <taxon>Bacteria</taxon>
        <taxon>Thermotogati</taxon>
        <taxon>Deinococcota</taxon>
        <taxon>Deinococci</taxon>
        <taxon>Deinococcales</taxon>
        <taxon>Deinococcaceae</taxon>
        <taxon>Deinococcus</taxon>
    </lineage>
</organism>
<dbReference type="EMBL" id="AP026560">
    <property type="protein sequence ID" value="BDP42636.1"/>
    <property type="molecule type" value="Genomic_DNA"/>
</dbReference>
<accession>A0ABM8AFZ0</accession>
<gene>
    <name evidence="2" type="ORF">DAETH_26050</name>
</gene>
<dbReference type="Proteomes" id="UP001064971">
    <property type="component" value="Chromosome"/>
</dbReference>
<evidence type="ECO:0000313" key="2">
    <source>
        <dbReference type="EMBL" id="BDP42636.1"/>
    </source>
</evidence>
<protein>
    <submittedName>
        <fullName evidence="2">Uncharacterized protein</fullName>
    </submittedName>
</protein>